<proteinExistence type="predicted"/>
<sequence length="93" mass="10921">MTDDKLEQCLLQWARSRSQRVEYRSRVLSRRIQQGHWRDRGAPLSRARTCPTGFSTSFSNVRVRRADATFRPDTLPVLQYFFCFVLTLLNEGP</sequence>
<dbReference type="EMBL" id="LR824005">
    <property type="protein sequence ID" value="CAD0194836.1"/>
    <property type="molecule type" value="Genomic_DNA"/>
</dbReference>
<organism evidence="1 2">
    <name type="scientific">Chrysodeixis includens</name>
    <name type="common">Soybean looper</name>
    <name type="synonym">Pseudoplusia includens</name>
    <dbReference type="NCBI Taxonomy" id="689277"/>
    <lineage>
        <taxon>Eukaryota</taxon>
        <taxon>Metazoa</taxon>
        <taxon>Ecdysozoa</taxon>
        <taxon>Arthropoda</taxon>
        <taxon>Hexapoda</taxon>
        <taxon>Insecta</taxon>
        <taxon>Pterygota</taxon>
        <taxon>Neoptera</taxon>
        <taxon>Endopterygota</taxon>
        <taxon>Lepidoptera</taxon>
        <taxon>Glossata</taxon>
        <taxon>Ditrysia</taxon>
        <taxon>Noctuoidea</taxon>
        <taxon>Noctuidae</taxon>
        <taxon>Plusiinae</taxon>
        <taxon>Chrysodeixis</taxon>
    </lineage>
</organism>
<accession>A0A9N8PWP4</accession>
<keyword evidence="2" id="KW-1185">Reference proteome</keyword>
<dbReference type="Proteomes" id="UP001154114">
    <property type="component" value="Chromosome 2"/>
</dbReference>
<dbReference type="AlphaFoldDB" id="A0A9N8PWP4"/>
<reference evidence="1" key="1">
    <citation type="submission" date="2021-12" db="EMBL/GenBank/DDBJ databases">
        <authorList>
            <person name="King R."/>
        </authorList>
    </citation>
    <scope>NUCLEOTIDE SEQUENCE</scope>
</reference>
<name>A0A9N8PWP4_CHRIL</name>
<evidence type="ECO:0000313" key="1">
    <source>
        <dbReference type="EMBL" id="CAD0194836.1"/>
    </source>
</evidence>
<gene>
    <name evidence="1" type="ORF">CINC_LOCUS5686</name>
</gene>
<evidence type="ECO:0000313" key="2">
    <source>
        <dbReference type="Proteomes" id="UP001154114"/>
    </source>
</evidence>
<protein>
    <submittedName>
        <fullName evidence="1">Uncharacterized protein</fullName>
    </submittedName>
</protein>